<evidence type="ECO:0000313" key="3">
    <source>
        <dbReference type="Proteomes" id="UP000615760"/>
    </source>
</evidence>
<name>A0ABQ1JPD7_9FLAO</name>
<evidence type="ECO:0000256" key="1">
    <source>
        <dbReference type="ARBA" id="ARBA00022649"/>
    </source>
</evidence>
<evidence type="ECO:0008006" key="4">
    <source>
        <dbReference type="Google" id="ProtNLM"/>
    </source>
</evidence>
<organism evidence="2 3">
    <name type="scientific">Flavobacterium suaedae</name>
    <dbReference type="NCBI Taxonomy" id="1767027"/>
    <lineage>
        <taxon>Bacteria</taxon>
        <taxon>Pseudomonadati</taxon>
        <taxon>Bacteroidota</taxon>
        <taxon>Flavobacteriia</taxon>
        <taxon>Flavobacteriales</taxon>
        <taxon>Flavobacteriaceae</taxon>
        <taxon>Flavobacterium</taxon>
    </lineage>
</organism>
<reference evidence="3" key="1">
    <citation type="journal article" date="2019" name="Int. J. Syst. Evol. Microbiol.">
        <title>The Global Catalogue of Microorganisms (GCM) 10K type strain sequencing project: providing services to taxonomists for standard genome sequencing and annotation.</title>
        <authorList>
            <consortium name="The Broad Institute Genomics Platform"/>
            <consortium name="The Broad Institute Genome Sequencing Center for Infectious Disease"/>
            <person name="Wu L."/>
            <person name="Ma J."/>
        </authorList>
    </citation>
    <scope>NUCLEOTIDE SEQUENCE [LARGE SCALE GENOMIC DNA]</scope>
    <source>
        <strain evidence="3">CGMCC 1.15461</strain>
    </source>
</reference>
<dbReference type="Proteomes" id="UP000615760">
    <property type="component" value="Unassembled WGS sequence"/>
</dbReference>
<dbReference type="RefSeq" id="WP_188620057.1">
    <property type="nucleotide sequence ID" value="NZ_BMJE01000002.1"/>
</dbReference>
<sequence>MKVSFSNLAYRKLGYILEYLEEEWSEKVKKKFITILNEKIEQISDFPESCIKSNTHDNLRMCIITKQTSLLYRINNNEIEVITLFDNRTNFKKITAEIRKHYGRI</sequence>
<dbReference type="Gene3D" id="3.30.2310.20">
    <property type="entry name" value="RelE-like"/>
    <property type="match status" value="1"/>
</dbReference>
<dbReference type="Pfam" id="PF05016">
    <property type="entry name" value="ParE_toxin"/>
    <property type="match status" value="1"/>
</dbReference>
<gene>
    <name evidence="2" type="ORF">GCM10007424_09070</name>
</gene>
<protein>
    <recommendedName>
        <fullName evidence="4">Type II toxin-antitoxin system RelE/ParE family toxin</fullName>
    </recommendedName>
</protein>
<keyword evidence="3" id="KW-1185">Reference proteome</keyword>
<proteinExistence type="predicted"/>
<keyword evidence="1" id="KW-1277">Toxin-antitoxin system</keyword>
<evidence type="ECO:0000313" key="2">
    <source>
        <dbReference type="EMBL" id="GGB71239.1"/>
    </source>
</evidence>
<comment type="caution">
    <text evidence="2">The sequence shown here is derived from an EMBL/GenBank/DDBJ whole genome shotgun (WGS) entry which is preliminary data.</text>
</comment>
<dbReference type="InterPro" id="IPR007712">
    <property type="entry name" value="RelE/ParE_toxin"/>
</dbReference>
<dbReference type="EMBL" id="BMJE01000002">
    <property type="protein sequence ID" value="GGB71239.1"/>
    <property type="molecule type" value="Genomic_DNA"/>
</dbReference>
<accession>A0ABQ1JPD7</accession>
<dbReference type="InterPro" id="IPR035093">
    <property type="entry name" value="RelE/ParE_toxin_dom_sf"/>
</dbReference>